<keyword evidence="11" id="KW-1185">Reference proteome</keyword>
<evidence type="ECO:0000313" key="11">
    <source>
        <dbReference type="Proteomes" id="UP001280581"/>
    </source>
</evidence>
<evidence type="ECO:0000256" key="1">
    <source>
        <dbReference type="ARBA" id="ARBA00012513"/>
    </source>
</evidence>
<dbReference type="Gene3D" id="1.10.510.10">
    <property type="entry name" value="Transferase(Phosphotransferase) domain 1"/>
    <property type="match status" value="1"/>
</dbReference>
<protein>
    <recommendedName>
        <fullName evidence="1">non-specific serine/threonine protein kinase</fullName>
        <ecNumber evidence="1">2.7.11.1</ecNumber>
    </recommendedName>
</protein>
<evidence type="ECO:0000313" key="10">
    <source>
        <dbReference type="EMBL" id="KAK3214122.1"/>
    </source>
</evidence>
<dbReference type="InterPro" id="IPR000719">
    <property type="entry name" value="Prot_kinase_dom"/>
</dbReference>
<organism evidence="10 11">
    <name type="scientific">Pseudopithomyces chartarum</name>
    <dbReference type="NCBI Taxonomy" id="1892770"/>
    <lineage>
        <taxon>Eukaryota</taxon>
        <taxon>Fungi</taxon>
        <taxon>Dikarya</taxon>
        <taxon>Ascomycota</taxon>
        <taxon>Pezizomycotina</taxon>
        <taxon>Dothideomycetes</taxon>
        <taxon>Pleosporomycetidae</taxon>
        <taxon>Pleosporales</taxon>
        <taxon>Massarineae</taxon>
        <taxon>Didymosphaeriaceae</taxon>
        <taxon>Pseudopithomyces</taxon>
    </lineage>
</organism>
<evidence type="ECO:0000259" key="9">
    <source>
        <dbReference type="PROSITE" id="PS50011"/>
    </source>
</evidence>
<keyword evidence="5" id="KW-0418">Kinase</keyword>
<gene>
    <name evidence="10" type="ORF">GRF29_28g2089533</name>
</gene>
<comment type="caution">
    <text evidence="10">The sequence shown here is derived from an EMBL/GenBank/DDBJ whole genome shotgun (WGS) entry which is preliminary data.</text>
</comment>
<feature type="domain" description="Protein kinase" evidence="9">
    <location>
        <begin position="47"/>
        <end position="346"/>
    </location>
</feature>
<accession>A0AAN6M3B0</accession>
<dbReference type="Proteomes" id="UP001280581">
    <property type="component" value="Unassembled WGS sequence"/>
</dbReference>
<evidence type="ECO:0000256" key="2">
    <source>
        <dbReference type="ARBA" id="ARBA00022527"/>
    </source>
</evidence>
<dbReference type="GO" id="GO:0005524">
    <property type="term" value="F:ATP binding"/>
    <property type="evidence" value="ECO:0007669"/>
    <property type="project" value="UniProtKB-KW"/>
</dbReference>
<evidence type="ECO:0000256" key="3">
    <source>
        <dbReference type="ARBA" id="ARBA00022679"/>
    </source>
</evidence>
<dbReference type="PANTHER" id="PTHR43671">
    <property type="entry name" value="SERINE/THREONINE-PROTEIN KINASE NEK"/>
    <property type="match status" value="1"/>
</dbReference>
<comment type="catalytic activity">
    <reaction evidence="8">
        <text>L-seryl-[protein] + ATP = O-phospho-L-seryl-[protein] + ADP + H(+)</text>
        <dbReference type="Rhea" id="RHEA:17989"/>
        <dbReference type="Rhea" id="RHEA-COMP:9863"/>
        <dbReference type="Rhea" id="RHEA-COMP:11604"/>
        <dbReference type="ChEBI" id="CHEBI:15378"/>
        <dbReference type="ChEBI" id="CHEBI:29999"/>
        <dbReference type="ChEBI" id="CHEBI:30616"/>
        <dbReference type="ChEBI" id="CHEBI:83421"/>
        <dbReference type="ChEBI" id="CHEBI:456216"/>
        <dbReference type="EC" id="2.7.11.1"/>
    </reaction>
</comment>
<dbReference type="InterPro" id="IPR011009">
    <property type="entry name" value="Kinase-like_dom_sf"/>
</dbReference>
<sequence>MYTHTQLKYQFHSHPPFKADKDWNMIVDHSSHSAVGMLPSERFEPLRRLEVRGGWNNEGMILMSDRLSGELAVLKRAKVSSFEDRNEVEKLYRVKGHPNISEILAHVPASLDQVKGKEPSRISNRYEVYCHFEKMHLPIHDQIFMKYYVAKLGTVEVHTLAEILQHKGNRVPEGFAWAVLMGLLKALCFLHFGSVDVMCDQSDENWEPILHRDLQMDNVFVHSGQVGYPDIVLGDFGSSKTEAQLRTHCPQLSAKEFEDWKALFPSDVKGLRDIMYIMLHDDNEWEGGGVLGSQTWRREWSDQLRDIVLPLNDLKNVDPRLLEYTRLVIRTHAKLLESGIIRFERL</sequence>
<dbReference type="PANTHER" id="PTHR43671:SF98">
    <property type="entry name" value="SERINE_THREONINE-PROTEIN KINASE NEK11"/>
    <property type="match status" value="1"/>
</dbReference>
<keyword evidence="3" id="KW-0808">Transferase</keyword>
<dbReference type="InterPro" id="IPR050660">
    <property type="entry name" value="NEK_Ser/Thr_kinase"/>
</dbReference>
<proteinExistence type="predicted"/>
<dbReference type="AlphaFoldDB" id="A0AAN6M3B0"/>
<comment type="catalytic activity">
    <reaction evidence="7">
        <text>L-threonyl-[protein] + ATP = O-phospho-L-threonyl-[protein] + ADP + H(+)</text>
        <dbReference type="Rhea" id="RHEA:46608"/>
        <dbReference type="Rhea" id="RHEA-COMP:11060"/>
        <dbReference type="Rhea" id="RHEA-COMP:11605"/>
        <dbReference type="ChEBI" id="CHEBI:15378"/>
        <dbReference type="ChEBI" id="CHEBI:30013"/>
        <dbReference type="ChEBI" id="CHEBI:30616"/>
        <dbReference type="ChEBI" id="CHEBI:61977"/>
        <dbReference type="ChEBI" id="CHEBI:456216"/>
        <dbReference type="EC" id="2.7.11.1"/>
    </reaction>
</comment>
<evidence type="ECO:0000256" key="7">
    <source>
        <dbReference type="ARBA" id="ARBA00047899"/>
    </source>
</evidence>
<evidence type="ECO:0000256" key="5">
    <source>
        <dbReference type="ARBA" id="ARBA00022777"/>
    </source>
</evidence>
<dbReference type="GO" id="GO:0004674">
    <property type="term" value="F:protein serine/threonine kinase activity"/>
    <property type="evidence" value="ECO:0007669"/>
    <property type="project" value="UniProtKB-KW"/>
</dbReference>
<reference evidence="10 11" key="1">
    <citation type="submission" date="2021-02" db="EMBL/GenBank/DDBJ databases">
        <title>Genome assembly of Pseudopithomyces chartarum.</title>
        <authorList>
            <person name="Jauregui R."/>
            <person name="Singh J."/>
            <person name="Voisey C."/>
        </authorList>
    </citation>
    <scope>NUCLEOTIDE SEQUENCE [LARGE SCALE GENOMIC DNA]</scope>
    <source>
        <strain evidence="10 11">AGR01</strain>
    </source>
</reference>
<evidence type="ECO:0000256" key="8">
    <source>
        <dbReference type="ARBA" id="ARBA00048679"/>
    </source>
</evidence>
<evidence type="ECO:0000256" key="6">
    <source>
        <dbReference type="ARBA" id="ARBA00022840"/>
    </source>
</evidence>
<keyword evidence="2" id="KW-0723">Serine/threonine-protein kinase</keyword>
<dbReference type="EC" id="2.7.11.1" evidence="1"/>
<keyword evidence="4" id="KW-0547">Nucleotide-binding</keyword>
<dbReference type="EMBL" id="WVTA01000004">
    <property type="protein sequence ID" value="KAK3214122.1"/>
    <property type="molecule type" value="Genomic_DNA"/>
</dbReference>
<evidence type="ECO:0000256" key="4">
    <source>
        <dbReference type="ARBA" id="ARBA00022741"/>
    </source>
</evidence>
<dbReference type="PROSITE" id="PS50011">
    <property type="entry name" value="PROTEIN_KINASE_DOM"/>
    <property type="match status" value="1"/>
</dbReference>
<dbReference type="SUPFAM" id="SSF56112">
    <property type="entry name" value="Protein kinase-like (PK-like)"/>
    <property type="match status" value="1"/>
</dbReference>
<keyword evidence="6" id="KW-0067">ATP-binding</keyword>
<name>A0AAN6M3B0_9PLEO</name>